<keyword evidence="2" id="KW-1185">Reference proteome</keyword>
<evidence type="ECO:0000313" key="2">
    <source>
        <dbReference type="Proteomes" id="UP000239430"/>
    </source>
</evidence>
<evidence type="ECO:0000313" key="1">
    <source>
        <dbReference type="EMBL" id="PRR76409.1"/>
    </source>
</evidence>
<accession>A0A9X7J4R1</accession>
<name>A0A9X7J4R1_9FIRM</name>
<organism evidence="1 2">
    <name type="scientific">Neomoorella stamsii</name>
    <dbReference type="NCBI Taxonomy" id="1266720"/>
    <lineage>
        <taxon>Bacteria</taxon>
        <taxon>Bacillati</taxon>
        <taxon>Bacillota</taxon>
        <taxon>Clostridia</taxon>
        <taxon>Neomoorellales</taxon>
        <taxon>Neomoorellaceae</taxon>
        <taxon>Neomoorella</taxon>
    </lineage>
</organism>
<dbReference type="Proteomes" id="UP000239430">
    <property type="component" value="Unassembled WGS sequence"/>
</dbReference>
<reference evidence="1 2" key="1">
    <citation type="submission" date="2018-03" db="EMBL/GenBank/DDBJ databases">
        <title>Genome sequence of Moorella stamsii DSM 26217.</title>
        <authorList>
            <person name="Poehlein A."/>
            <person name="Daniel R."/>
        </authorList>
    </citation>
    <scope>NUCLEOTIDE SEQUENCE [LARGE SCALE GENOMIC DNA]</scope>
    <source>
        <strain evidence="2">DSM 26217</strain>
    </source>
</reference>
<dbReference type="EMBL" id="PVXL01000021">
    <property type="protein sequence ID" value="PRR76409.1"/>
    <property type="molecule type" value="Genomic_DNA"/>
</dbReference>
<dbReference type="AlphaFoldDB" id="A0A9X7J4R1"/>
<dbReference type="RefSeq" id="WP_054936242.1">
    <property type="nucleotide sequence ID" value="NZ_PVXL01000021.1"/>
</dbReference>
<sequence>MILLQGSPREIFARPDILRQANLEPPLLVELFAHLSREGNKKGRLPRRLGAFFTAAPYCYHCLIRGLAWSR</sequence>
<proteinExistence type="predicted"/>
<gene>
    <name evidence="1" type="ORF">MOST_05770</name>
</gene>
<protein>
    <submittedName>
        <fullName evidence="1">Uncharacterized protein</fullName>
    </submittedName>
</protein>
<comment type="caution">
    <text evidence="1">The sequence shown here is derived from an EMBL/GenBank/DDBJ whole genome shotgun (WGS) entry which is preliminary data.</text>
</comment>